<dbReference type="Proteomes" id="UP000189935">
    <property type="component" value="Chromosome I"/>
</dbReference>
<evidence type="ECO:0000256" key="1">
    <source>
        <dbReference type="SAM" id="MobiDB-lite"/>
    </source>
</evidence>
<feature type="region of interest" description="Disordered" evidence="1">
    <location>
        <begin position="1"/>
        <end position="27"/>
    </location>
</feature>
<evidence type="ECO:0000256" key="2">
    <source>
        <dbReference type="SAM" id="Phobius"/>
    </source>
</evidence>
<dbReference type="AlphaFoldDB" id="A0A1M6Q4E1"/>
<protein>
    <recommendedName>
        <fullName evidence="5">Anti-sigma factor</fullName>
    </recommendedName>
</protein>
<feature type="transmembrane region" description="Helical" evidence="2">
    <location>
        <begin position="145"/>
        <end position="165"/>
    </location>
</feature>
<gene>
    <name evidence="3" type="ORF">SAMN05444159_2549</name>
</gene>
<keyword evidence="2" id="KW-0812">Transmembrane</keyword>
<evidence type="ECO:0000313" key="4">
    <source>
        <dbReference type="Proteomes" id="UP000189935"/>
    </source>
</evidence>
<feature type="compositionally biased region" description="Basic and acidic residues" evidence="1">
    <location>
        <begin position="1"/>
        <end position="14"/>
    </location>
</feature>
<proteinExistence type="predicted"/>
<sequence length="241" mass="24832">MTDHLKREIERLLDEPGEQPAPGQASDRLRSRLAATLYEGLESAPAASSSAEAGNPASIAAFVDGQLGGAERDTFASALARQPSIRADAQSAADLVYSITDSPKQVPKHLMARAAVQFAPDPPRPAEARSRWSFSFAALLPRQRLALAMVAAVALIVAVPAGLMVGGRLGGPGGGAEPELSAVPEPDPATQQLEACKDKSKDASKAAKAKTAASPQSKDAASDAKDPCNPPVPDPNSAAKK</sequence>
<name>A0A1M6Q4E1_9BRAD</name>
<reference evidence="3 4" key="1">
    <citation type="submission" date="2016-11" db="EMBL/GenBank/DDBJ databases">
        <authorList>
            <person name="Jaros S."/>
            <person name="Januszkiewicz K."/>
            <person name="Wedrychowicz H."/>
        </authorList>
    </citation>
    <scope>NUCLEOTIDE SEQUENCE [LARGE SCALE GENOMIC DNA]</scope>
    <source>
        <strain evidence="3 4">GAS499</strain>
    </source>
</reference>
<accession>A0A1M6Q4E1</accession>
<evidence type="ECO:0000313" key="3">
    <source>
        <dbReference type="EMBL" id="SHK15021.1"/>
    </source>
</evidence>
<keyword evidence="2" id="KW-1133">Transmembrane helix</keyword>
<keyword evidence="2" id="KW-0472">Membrane</keyword>
<dbReference type="EMBL" id="LT670844">
    <property type="protein sequence ID" value="SHK15021.1"/>
    <property type="molecule type" value="Genomic_DNA"/>
</dbReference>
<organism evidence="3 4">
    <name type="scientific">Bradyrhizobium lablabi</name>
    <dbReference type="NCBI Taxonomy" id="722472"/>
    <lineage>
        <taxon>Bacteria</taxon>
        <taxon>Pseudomonadati</taxon>
        <taxon>Pseudomonadota</taxon>
        <taxon>Alphaproteobacteria</taxon>
        <taxon>Hyphomicrobiales</taxon>
        <taxon>Nitrobacteraceae</taxon>
        <taxon>Bradyrhizobium</taxon>
    </lineage>
</organism>
<evidence type="ECO:0008006" key="5">
    <source>
        <dbReference type="Google" id="ProtNLM"/>
    </source>
</evidence>
<feature type="compositionally biased region" description="Low complexity" evidence="1">
    <location>
        <begin position="209"/>
        <end position="218"/>
    </location>
</feature>
<feature type="compositionally biased region" description="Basic and acidic residues" evidence="1">
    <location>
        <begin position="195"/>
        <end position="205"/>
    </location>
</feature>
<feature type="region of interest" description="Disordered" evidence="1">
    <location>
        <begin position="173"/>
        <end position="241"/>
    </location>
</feature>